<organism evidence="2 3">
    <name type="scientific">Polyporus arcularius HHB13444</name>
    <dbReference type="NCBI Taxonomy" id="1314778"/>
    <lineage>
        <taxon>Eukaryota</taxon>
        <taxon>Fungi</taxon>
        <taxon>Dikarya</taxon>
        <taxon>Basidiomycota</taxon>
        <taxon>Agaricomycotina</taxon>
        <taxon>Agaricomycetes</taxon>
        <taxon>Polyporales</taxon>
        <taxon>Polyporaceae</taxon>
        <taxon>Polyporus</taxon>
    </lineage>
</organism>
<name>A0A5C3NXA1_9APHY</name>
<feature type="compositionally biased region" description="Polar residues" evidence="1">
    <location>
        <begin position="41"/>
        <end position="54"/>
    </location>
</feature>
<reference evidence="2 3" key="1">
    <citation type="journal article" date="2019" name="Nat. Ecol. Evol.">
        <title>Megaphylogeny resolves global patterns of mushroom evolution.</title>
        <authorList>
            <person name="Varga T."/>
            <person name="Krizsan K."/>
            <person name="Foldi C."/>
            <person name="Dima B."/>
            <person name="Sanchez-Garcia M."/>
            <person name="Sanchez-Ramirez S."/>
            <person name="Szollosi G.J."/>
            <person name="Szarkandi J.G."/>
            <person name="Papp V."/>
            <person name="Albert L."/>
            <person name="Andreopoulos W."/>
            <person name="Angelini C."/>
            <person name="Antonin V."/>
            <person name="Barry K.W."/>
            <person name="Bougher N.L."/>
            <person name="Buchanan P."/>
            <person name="Buyck B."/>
            <person name="Bense V."/>
            <person name="Catcheside P."/>
            <person name="Chovatia M."/>
            <person name="Cooper J."/>
            <person name="Damon W."/>
            <person name="Desjardin D."/>
            <person name="Finy P."/>
            <person name="Geml J."/>
            <person name="Haridas S."/>
            <person name="Hughes K."/>
            <person name="Justo A."/>
            <person name="Karasinski D."/>
            <person name="Kautmanova I."/>
            <person name="Kiss B."/>
            <person name="Kocsube S."/>
            <person name="Kotiranta H."/>
            <person name="LaButti K.M."/>
            <person name="Lechner B.E."/>
            <person name="Liimatainen K."/>
            <person name="Lipzen A."/>
            <person name="Lukacs Z."/>
            <person name="Mihaltcheva S."/>
            <person name="Morgado L.N."/>
            <person name="Niskanen T."/>
            <person name="Noordeloos M.E."/>
            <person name="Ohm R.A."/>
            <person name="Ortiz-Santana B."/>
            <person name="Ovrebo C."/>
            <person name="Racz N."/>
            <person name="Riley R."/>
            <person name="Savchenko A."/>
            <person name="Shiryaev A."/>
            <person name="Soop K."/>
            <person name="Spirin V."/>
            <person name="Szebenyi C."/>
            <person name="Tomsovsky M."/>
            <person name="Tulloss R.E."/>
            <person name="Uehling J."/>
            <person name="Grigoriev I.V."/>
            <person name="Vagvolgyi C."/>
            <person name="Papp T."/>
            <person name="Martin F.M."/>
            <person name="Miettinen O."/>
            <person name="Hibbett D.S."/>
            <person name="Nagy L.G."/>
        </authorList>
    </citation>
    <scope>NUCLEOTIDE SEQUENCE [LARGE SCALE GENOMIC DNA]</scope>
    <source>
        <strain evidence="2 3">HHB13444</strain>
    </source>
</reference>
<dbReference type="EMBL" id="ML211607">
    <property type="protein sequence ID" value="TFK81409.1"/>
    <property type="molecule type" value="Genomic_DNA"/>
</dbReference>
<dbReference type="Proteomes" id="UP000308197">
    <property type="component" value="Unassembled WGS sequence"/>
</dbReference>
<evidence type="ECO:0000313" key="3">
    <source>
        <dbReference type="Proteomes" id="UP000308197"/>
    </source>
</evidence>
<feature type="compositionally biased region" description="Basic residues" evidence="1">
    <location>
        <begin position="1"/>
        <end position="10"/>
    </location>
</feature>
<feature type="compositionally biased region" description="Basic residues" evidence="1">
    <location>
        <begin position="25"/>
        <end position="37"/>
    </location>
</feature>
<evidence type="ECO:0000256" key="1">
    <source>
        <dbReference type="SAM" id="MobiDB-lite"/>
    </source>
</evidence>
<proteinExistence type="predicted"/>
<feature type="compositionally biased region" description="Basic and acidic residues" evidence="1">
    <location>
        <begin position="11"/>
        <end position="24"/>
    </location>
</feature>
<dbReference type="InParanoid" id="A0A5C3NXA1"/>
<protein>
    <submittedName>
        <fullName evidence="2">Uncharacterized protein</fullName>
    </submittedName>
</protein>
<sequence>MPPAPRRRRVRTPEEEARSKQLRKERNHRHYIKKRGRAAGNHQTAATTTQQSGEDVQDIHAVSSHPSQGDFNGDSEPHSLNATVAAFLPPESSVLQAGASPLRIPSTSTPSHASRLVALNEALLDWGYMEDRAAYSRSLDKQLRRARRADEATRTTWVNEMDEWIADGDSMVEELQDVARHDFDSTTLSVVFNVLYMIAAAEARLYFV</sequence>
<feature type="region of interest" description="Disordered" evidence="1">
    <location>
        <begin position="1"/>
        <end position="56"/>
    </location>
</feature>
<evidence type="ECO:0000313" key="2">
    <source>
        <dbReference type="EMBL" id="TFK81409.1"/>
    </source>
</evidence>
<dbReference type="AlphaFoldDB" id="A0A5C3NXA1"/>
<accession>A0A5C3NXA1</accession>
<gene>
    <name evidence="2" type="ORF">K466DRAFT_604519</name>
</gene>
<keyword evidence="3" id="KW-1185">Reference proteome</keyword>